<evidence type="ECO:0000256" key="1">
    <source>
        <dbReference type="SAM" id="MobiDB-lite"/>
    </source>
</evidence>
<organism evidence="2 3">
    <name type="scientific">Clohesyomyces aquaticus</name>
    <dbReference type="NCBI Taxonomy" id="1231657"/>
    <lineage>
        <taxon>Eukaryota</taxon>
        <taxon>Fungi</taxon>
        <taxon>Dikarya</taxon>
        <taxon>Ascomycota</taxon>
        <taxon>Pezizomycotina</taxon>
        <taxon>Dothideomycetes</taxon>
        <taxon>Pleosporomycetidae</taxon>
        <taxon>Pleosporales</taxon>
        <taxon>Lindgomycetaceae</taxon>
        <taxon>Clohesyomyces</taxon>
    </lineage>
</organism>
<feature type="region of interest" description="Disordered" evidence="1">
    <location>
        <begin position="1"/>
        <end position="50"/>
    </location>
</feature>
<evidence type="ECO:0000313" key="3">
    <source>
        <dbReference type="Proteomes" id="UP000193144"/>
    </source>
</evidence>
<name>A0A1Y1YQ70_9PLEO</name>
<evidence type="ECO:0000313" key="2">
    <source>
        <dbReference type="EMBL" id="ORY00170.1"/>
    </source>
</evidence>
<reference evidence="2 3" key="1">
    <citation type="submission" date="2016-07" db="EMBL/GenBank/DDBJ databases">
        <title>Pervasive Adenine N6-methylation of Active Genes in Fungi.</title>
        <authorList>
            <consortium name="DOE Joint Genome Institute"/>
            <person name="Mondo S.J."/>
            <person name="Dannebaum R.O."/>
            <person name="Kuo R.C."/>
            <person name="Labutti K."/>
            <person name="Haridas S."/>
            <person name="Kuo A."/>
            <person name="Salamov A."/>
            <person name="Ahrendt S.R."/>
            <person name="Lipzen A."/>
            <person name="Sullivan W."/>
            <person name="Andreopoulos W.B."/>
            <person name="Clum A."/>
            <person name="Lindquist E."/>
            <person name="Daum C."/>
            <person name="Ramamoorthy G.K."/>
            <person name="Gryganskyi A."/>
            <person name="Culley D."/>
            <person name="Magnuson J.K."/>
            <person name="James T.Y."/>
            <person name="O'Malley M.A."/>
            <person name="Stajich J.E."/>
            <person name="Spatafora J.W."/>
            <person name="Visel A."/>
            <person name="Grigoriev I.V."/>
        </authorList>
    </citation>
    <scope>NUCLEOTIDE SEQUENCE [LARGE SCALE GENOMIC DNA]</scope>
    <source>
        <strain evidence="2 3">CBS 115471</strain>
    </source>
</reference>
<protein>
    <submittedName>
        <fullName evidence="2">Uncharacterized protein</fullName>
    </submittedName>
</protein>
<dbReference type="Proteomes" id="UP000193144">
    <property type="component" value="Unassembled WGS sequence"/>
</dbReference>
<keyword evidence="3" id="KW-1185">Reference proteome</keyword>
<accession>A0A1Y1YQ70</accession>
<comment type="caution">
    <text evidence="2">The sequence shown here is derived from an EMBL/GenBank/DDBJ whole genome shotgun (WGS) entry which is preliminary data.</text>
</comment>
<dbReference type="AlphaFoldDB" id="A0A1Y1YQ70"/>
<proteinExistence type="predicted"/>
<sequence length="72" mass="7585">MTLPSRAPAASSSHKVVSPQPPLTPSHSPRPHCIATPRSEASSGFRSFPPFPDTYTPPACSAAPLPGMHSFF</sequence>
<dbReference type="EMBL" id="MCFA01000187">
    <property type="protein sequence ID" value="ORY00170.1"/>
    <property type="molecule type" value="Genomic_DNA"/>
</dbReference>
<gene>
    <name evidence="2" type="ORF">BCR34DRAFT_116320</name>
</gene>